<evidence type="ECO:0000256" key="4">
    <source>
        <dbReference type="ARBA" id="ARBA00023136"/>
    </source>
</evidence>
<evidence type="ECO:0000259" key="6">
    <source>
        <dbReference type="Pfam" id="PF00520"/>
    </source>
</evidence>
<keyword evidence="9" id="KW-1185">Reference proteome</keyword>
<evidence type="ECO:0000259" key="7">
    <source>
        <dbReference type="Pfam" id="PF25508"/>
    </source>
</evidence>
<name>E4XHF0_OIKDI</name>
<feature type="transmembrane region" description="Helical" evidence="5">
    <location>
        <begin position="836"/>
        <end position="857"/>
    </location>
</feature>
<proteinExistence type="predicted"/>
<keyword evidence="4 5" id="KW-0472">Membrane</keyword>
<dbReference type="InterPro" id="IPR005821">
    <property type="entry name" value="Ion_trans_dom"/>
</dbReference>
<dbReference type="Pfam" id="PF00520">
    <property type="entry name" value="Ion_trans"/>
    <property type="match status" value="1"/>
</dbReference>
<dbReference type="PANTHER" id="PTHR13800:SF1">
    <property type="entry name" value="TRANSIENT RECEPTOR POTENTIAL CATION CHANNEL TRPM"/>
    <property type="match status" value="1"/>
</dbReference>
<dbReference type="Pfam" id="PF25508">
    <property type="entry name" value="TRPM2"/>
    <property type="match status" value="1"/>
</dbReference>
<evidence type="ECO:0000256" key="5">
    <source>
        <dbReference type="SAM" id="Phobius"/>
    </source>
</evidence>
<dbReference type="InParanoid" id="E4XHF0"/>
<dbReference type="AlphaFoldDB" id="E4XHF0"/>
<gene>
    <name evidence="8" type="ORF">GSOID_T00010925001</name>
</gene>
<dbReference type="PANTHER" id="PTHR13800">
    <property type="entry name" value="TRANSIENT RECEPTOR POTENTIAL CATION CHANNEL, SUBFAMILY M, MEMBER 6"/>
    <property type="match status" value="1"/>
</dbReference>
<feature type="transmembrane region" description="Helical" evidence="5">
    <location>
        <begin position="704"/>
        <end position="723"/>
    </location>
</feature>
<dbReference type="EMBL" id="FN653051">
    <property type="protein sequence ID" value="CBY10098.1"/>
    <property type="molecule type" value="Genomic_DNA"/>
</dbReference>
<dbReference type="GO" id="GO:0005886">
    <property type="term" value="C:plasma membrane"/>
    <property type="evidence" value="ECO:0007669"/>
    <property type="project" value="TreeGrafter"/>
</dbReference>
<dbReference type="InterPro" id="IPR050927">
    <property type="entry name" value="TRPM"/>
</dbReference>
<feature type="transmembrane region" description="Helical" evidence="5">
    <location>
        <begin position="593"/>
        <end position="615"/>
    </location>
</feature>
<keyword evidence="3 5" id="KW-1133">Transmembrane helix</keyword>
<feature type="transmembrane region" description="Helical" evidence="5">
    <location>
        <begin position="621"/>
        <end position="638"/>
    </location>
</feature>
<dbReference type="GO" id="GO:0005261">
    <property type="term" value="F:monoatomic cation channel activity"/>
    <property type="evidence" value="ECO:0007669"/>
    <property type="project" value="TreeGrafter"/>
</dbReference>
<dbReference type="Proteomes" id="UP000001307">
    <property type="component" value="Unassembled WGS sequence"/>
</dbReference>
<dbReference type="InterPro" id="IPR057366">
    <property type="entry name" value="TRPM-like"/>
</dbReference>
<feature type="domain" description="Ion transport" evidence="6">
    <location>
        <begin position="602"/>
        <end position="867"/>
    </location>
</feature>
<protein>
    <submittedName>
        <fullName evidence="8">Uncharacterized protein</fullName>
    </submittedName>
</protein>
<comment type="subcellular location">
    <subcellularLocation>
        <location evidence="1">Membrane</location>
        <topology evidence="1">Multi-pass membrane protein</topology>
    </subcellularLocation>
</comment>
<evidence type="ECO:0000313" key="9">
    <source>
        <dbReference type="Proteomes" id="UP000001307"/>
    </source>
</evidence>
<feature type="transmembrane region" description="Helical" evidence="5">
    <location>
        <begin position="552"/>
        <end position="572"/>
    </location>
</feature>
<dbReference type="OrthoDB" id="310870at2759"/>
<feature type="domain" description="TRPM-like" evidence="7">
    <location>
        <begin position="314"/>
        <end position="529"/>
    </location>
</feature>
<sequence>MKVCSVNDELGQSVACVLIESDEEIDGEFFRLLDHWGQSWTEGVISIIGPQAPQFTEDISKDFSDHIQKYASKDRKWITSSVPIKQNVFADAFCLQMISKKNCPGDIQVQLKTAIKFESNSTGRIFKKPANALVILDREFERSRQDDAHFYLLDILRERINLEFAVYNGNIETLFFIHDIVMNAYGKIALVENSGGIVSYLERFLFNRQQRMNMEERFSYRTRLRNESNDFPKMIMDLKAHQSTNKSIKIYQNISEFFSQPLANTYDISDLCAQLFSSPFFFISTEQLFNILEEAMMRKDTDLVEEIYSRFSFDDLDQREFATPQRLENLYISQMNSIKEESFADKAGLDDYVAEDFNDYTSARLSKLIEDFESSLISTNWNPFANRYRNRTEGKYKADSRGLKESFETHDPEERLFCWALLFEFWDLANLIWLRSKYGIGLAILGANFLRGAAALKRRDISASERLEEFANYYENAAIDAYHDVHKGSHIGEQKLSPQMMLVTANERMGNMTMLKLAYAGKCVNFMSQVGVQEFLSNIWRGKFTLKQKLRSIAICIFFFWLPFLPSMLLKFEGKYKNCNWLKKWIHTMRAPFTVFWLNIATYFVYLILFATFLLRKFCIIPTWLDWLLIAWTVTLFVEEIRQMVVANDSLQRGRFQKWWTDLYNKLDAASQLTFIAGTVLKLTAPETRFDGDQLCPTEIKGQLYTSQVCFAFSFMFMAYRSLILFDVSRDLGPKVIMIWKMFFQMFQFLLIMGIFVLTYGIVQQSLQYPNENRMDFTIKNILFGPYYGIYGELFLGERTTYHFEDQPEDCIPPGATVALNSSMPRCPSKAVISDIFHATYMVIANILLLNLLIALFSSTYASIDENSVRIWKYSRYQTVKNNYFRPYFPPPFIFLSHLHNIFNYCKSGFQVENDNSKFRYHDWSRIDPKVPAILDDIEAEQTKNHIRGMKSFKRQEVDGPLTKTFFEKEIHRRLDTMEHVLKKTIRNMSSSTDY</sequence>
<evidence type="ECO:0000256" key="3">
    <source>
        <dbReference type="ARBA" id="ARBA00022989"/>
    </source>
</evidence>
<dbReference type="GO" id="GO:0030001">
    <property type="term" value="P:metal ion transport"/>
    <property type="evidence" value="ECO:0007669"/>
    <property type="project" value="TreeGrafter"/>
</dbReference>
<evidence type="ECO:0000313" key="8">
    <source>
        <dbReference type="EMBL" id="CBY10098.1"/>
    </source>
</evidence>
<organism evidence="8">
    <name type="scientific">Oikopleura dioica</name>
    <name type="common">Tunicate</name>
    <dbReference type="NCBI Taxonomy" id="34765"/>
    <lineage>
        <taxon>Eukaryota</taxon>
        <taxon>Metazoa</taxon>
        <taxon>Chordata</taxon>
        <taxon>Tunicata</taxon>
        <taxon>Appendicularia</taxon>
        <taxon>Copelata</taxon>
        <taxon>Oikopleuridae</taxon>
        <taxon>Oikopleura</taxon>
    </lineage>
</organism>
<evidence type="ECO:0000256" key="2">
    <source>
        <dbReference type="ARBA" id="ARBA00022692"/>
    </source>
</evidence>
<reference evidence="8" key="1">
    <citation type="journal article" date="2010" name="Science">
        <title>Plasticity of animal genome architecture unmasked by rapid evolution of a pelagic tunicate.</title>
        <authorList>
            <person name="Denoeud F."/>
            <person name="Henriet S."/>
            <person name="Mungpakdee S."/>
            <person name="Aury J.M."/>
            <person name="Da Silva C."/>
            <person name="Brinkmann H."/>
            <person name="Mikhaleva J."/>
            <person name="Olsen L.C."/>
            <person name="Jubin C."/>
            <person name="Canestro C."/>
            <person name="Bouquet J.M."/>
            <person name="Danks G."/>
            <person name="Poulain J."/>
            <person name="Campsteijn C."/>
            <person name="Adamski M."/>
            <person name="Cross I."/>
            <person name="Yadetie F."/>
            <person name="Muffato M."/>
            <person name="Louis A."/>
            <person name="Butcher S."/>
            <person name="Tsagkogeorga G."/>
            <person name="Konrad A."/>
            <person name="Singh S."/>
            <person name="Jensen M.F."/>
            <person name="Cong E.H."/>
            <person name="Eikeseth-Otteraa H."/>
            <person name="Noel B."/>
            <person name="Anthouard V."/>
            <person name="Porcel B.M."/>
            <person name="Kachouri-Lafond R."/>
            <person name="Nishino A."/>
            <person name="Ugolini M."/>
            <person name="Chourrout P."/>
            <person name="Nishida H."/>
            <person name="Aasland R."/>
            <person name="Huzurbazar S."/>
            <person name="Westhof E."/>
            <person name="Delsuc F."/>
            <person name="Lehrach H."/>
            <person name="Reinhardt R."/>
            <person name="Weissenbach J."/>
            <person name="Roy S.W."/>
            <person name="Artiguenave F."/>
            <person name="Postlethwait J.H."/>
            <person name="Manak J.R."/>
            <person name="Thompson E.M."/>
            <person name="Jaillon O."/>
            <person name="Du Pasquier L."/>
            <person name="Boudinot P."/>
            <person name="Liberles D.A."/>
            <person name="Volff J.N."/>
            <person name="Philippe H."/>
            <person name="Lenhard B."/>
            <person name="Roest Crollius H."/>
            <person name="Wincker P."/>
            <person name="Chourrout D."/>
        </authorList>
    </citation>
    <scope>NUCLEOTIDE SEQUENCE [LARGE SCALE GENOMIC DNA]</scope>
</reference>
<keyword evidence="2 5" id="KW-0812">Transmembrane</keyword>
<accession>E4XHF0</accession>
<feature type="transmembrane region" description="Helical" evidence="5">
    <location>
        <begin position="743"/>
        <end position="763"/>
    </location>
</feature>
<evidence type="ECO:0000256" key="1">
    <source>
        <dbReference type="ARBA" id="ARBA00004141"/>
    </source>
</evidence>